<dbReference type="SMART" id="SM00518">
    <property type="entry name" value="AP2Ec"/>
    <property type="match status" value="1"/>
</dbReference>
<keyword evidence="5 7" id="KW-0862">Zinc</keyword>
<feature type="binding site" evidence="7">
    <location>
        <position position="225"/>
    </location>
    <ligand>
        <name>Zn(2+)</name>
        <dbReference type="ChEBI" id="CHEBI:29105"/>
        <label>3</label>
    </ligand>
</feature>
<comment type="catalytic activity">
    <reaction evidence="7">
        <text>Endonucleolytic cleavage to 5'-phosphooligonucleotide end-products.</text>
        <dbReference type="EC" id="3.1.21.2"/>
    </reaction>
</comment>
<feature type="binding site" evidence="7">
    <location>
        <position position="143"/>
    </location>
    <ligand>
        <name>Zn(2+)</name>
        <dbReference type="ChEBI" id="CHEBI:29105"/>
        <label>1</label>
    </ligand>
</feature>
<keyword evidence="7" id="KW-0540">Nuclease</keyword>
<dbReference type="GO" id="GO:0006284">
    <property type="term" value="P:base-excision repair"/>
    <property type="evidence" value="ECO:0007669"/>
    <property type="project" value="TreeGrafter"/>
</dbReference>
<sequence>MIKIGSHISFSKPNYLEKAAQESIENNANCMMIYLGAPQTTLRVPKENYHLEQYKNLYSKKISPQDIIVHAPYIVNPSNPEKSQFAINFLVSEIKRMNYIGAKYLVLHPGSHTTFTIEEAKNTLIESLKKILAQTNDVIIALETMAGNGSNYCNSFEILKEIIEKVDSKRICICLDTCHIWDAGYNIKNYEQFKSYLKEKDFLKYIKVIHLNDSKNELNSKKDRHANIGQGYIGLESLKKFVFDPDFDNIPIILETPYINNKPPYKEEISLLLDKTEPTLF</sequence>
<dbReference type="NCBIfam" id="TIGR00587">
    <property type="entry name" value="nfo"/>
    <property type="match status" value="1"/>
</dbReference>
<dbReference type="FunFam" id="3.20.20.150:FF:000001">
    <property type="entry name" value="Probable endonuclease 4"/>
    <property type="match status" value="1"/>
</dbReference>
<comment type="caution">
    <text evidence="9">The sequence shown here is derived from an EMBL/GenBank/DDBJ whole genome shotgun (WGS) entry which is preliminary data.</text>
</comment>
<dbReference type="GO" id="GO:0008270">
    <property type="term" value="F:zinc ion binding"/>
    <property type="evidence" value="ECO:0007669"/>
    <property type="project" value="UniProtKB-UniRule"/>
</dbReference>
<keyword evidence="10" id="KW-1185">Reference proteome</keyword>
<keyword evidence="4 7" id="KW-0378">Hydrolase</keyword>
<evidence type="ECO:0000259" key="8">
    <source>
        <dbReference type="Pfam" id="PF01261"/>
    </source>
</evidence>
<dbReference type="GO" id="GO:0008081">
    <property type="term" value="F:phosphoric diester hydrolase activity"/>
    <property type="evidence" value="ECO:0007669"/>
    <property type="project" value="TreeGrafter"/>
</dbReference>
<dbReference type="HAMAP" id="MF_00152">
    <property type="entry name" value="Nfo"/>
    <property type="match status" value="1"/>
</dbReference>
<evidence type="ECO:0000313" key="9">
    <source>
        <dbReference type="EMBL" id="PZV99921.1"/>
    </source>
</evidence>
<comment type="function">
    <text evidence="7">Endonuclease IV plays a role in DNA repair. It cleaves phosphodiester bonds at apurinic or apyrimidinic (AP) sites, generating a 3'-hydroxyl group and a 5'-terminal sugar phosphate.</text>
</comment>
<dbReference type="Pfam" id="PF01261">
    <property type="entry name" value="AP_endonuc_2"/>
    <property type="match status" value="1"/>
</dbReference>
<evidence type="ECO:0000256" key="1">
    <source>
        <dbReference type="ARBA" id="ARBA00005340"/>
    </source>
</evidence>
<evidence type="ECO:0000256" key="4">
    <source>
        <dbReference type="ARBA" id="ARBA00022801"/>
    </source>
</evidence>
<evidence type="ECO:0000256" key="2">
    <source>
        <dbReference type="ARBA" id="ARBA00022723"/>
    </source>
</evidence>
<dbReference type="InterPro" id="IPR013022">
    <property type="entry name" value="Xyl_isomerase-like_TIM-brl"/>
</dbReference>
<dbReference type="GO" id="GO:0003677">
    <property type="term" value="F:DNA binding"/>
    <property type="evidence" value="ECO:0007669"/>
    <property type="project" value="InterPro"/>
</dbReference>
<comment type="cofactor">
    <cofactor evidence="7">
        <name>Zn(2+)</name>
        <dbReference type="ChEBI" id="CHEBI:29105"/>
    </cofactor>
    <text evidence="7">Binds 3 Zn(2+) ions.</text>
</comment>
<dbReference type="EMBL" id="QKUB01000005">
    <property type="protein sequence ID" value="PZV99921.1"/>
    <property type="molecule type" value="Genomic_DNA"/>
</dbReference>
<dbReference type="Gene3D" id="3.20.20.150">
    <property type="entry name" value="Divalent-metal-dependent TIM barrel enzymes"/>
    <property type="match status" value="1"/>
</dbReference>
<feature type="binding site" evidence="7">
    <location>
        <position position="210"/>
    </location>
    <ligand>
        <name>Zn(2+)</name>
        <dbReference type="ChEBI" id="CHEBI:29105"/>
        <label>2</label>
    </ligand>
</feature>
<dbReference type="InterPro" id="IPR001719">
    <property type="entry name" value="AP_endonuc_2"/>
</dbReference>
<dbReference type="OrthoDB" id="9805666at2"/>
<evidence type="ECO:0000256" key="6">
    <source>
        <dbReference type="ARBA" id="ARBA00023204"/>
    </source>
</evidence>
<accession>A0A2W7G036</accession>
<keyword evidence="3 7" id="KW-0227">DNA damage</keyword>
<evidence type="ECO:0000313" key="10">
    <source>
        <dbReference type="Proteomes" id="UP000249646"/>
    </source>
</evidence>
<dbReference type="EC" id="3.1.21.2" evidence="7"/>
<feature type="binding site" evidence="7">
    <location>
        <position position="255"/>
    </location>
    <ligand>
        <name>Zn(2+)</name>
        <dbReference type="ChEBI" id="CHEBI:29105"/>
        <label>2</label>
    </ligand>
</feature>
<dbReference type="GO" id="GO:0008833">
    <property type="term" value="F:deoxyribonuclease IV (phage-T4-induced) activity"/>
    <property type="evidence" value="ECO:0007669"/>
    <property type="project" value="UniProtKB-UniRule"/>
</dbReference>
<feature type="binding site" evidence="7">
    <location>
        <position position="70"/>
    </location>
    <ligand>
        <name>Zn(2+)</name>
        <dbReference type="ChEBI" id="CHEBI:29105"/>
        <label>1</label>
    </ligand>
</feature>
<keyword evidence="2 7" id="KW-0479">Metal-binding</keyword>
<feature type="domain" description="Xylose isomerase-like TIM barrel" evidence="8">
    <location>
        <begin position="27"/>
        <end position="272"/>
    </location>
</feature>
<feature type="binding site" evidence="7">
    <location>
        <position position="108"/>
    </location>
    <ligand>
        <name>Zn(2+)</name>
        <dbReference type="ChEBI" id="CHEBI:29105"/>
        <label>1</label>
    </ligand>
</feature>
<keyword evidence="7 9" id="KW-0255">Endonuclease</keyword>
<name>A0A2W7G036_9BACT</name>
<protein>
    <recommendedName>
        <fullName evidence="7">Probable endonuclease 4</fullName>
        <ecNumber evidence="7">3.1.21.2</ecNumber>
    </recommendedName>
    <alternativeName>
        <fullName evidence="7">Endodeoxyribonuclease IV</fullName>
    </alternativeName>
    <alternativeName>
        <fullName evidence="7">Endonuclease IV</fullName>
    </alternativeName>
</protein>
<proteinExistence type="inferred from homology"/>
<dbReference type="PROSITE" id="PS51432">
    <property type="entry name" value="AP_NUCLEASE_F2_4"/>
    <property type="match status" value="1"/>
</dbReference>
<dbReference type="SUPFAM" id="SSF51658">
    <property type="entry name" value="Xylose isomerase-like"/>
    <property type="match status" value="1"/>
</dbReference>
<dbReference type="InterPro" id="IPR036237">
    <property type="entry name" value="Xyl_isomerase-like_sf"/>
</dbReference>
<dbReference type="Proteomes" id="UP000249646">
    <property type="component" value="Unassembled WGS sequence"/>
</dbReference>
<evidence type="ECO:0000256" key="7">
    <source>
        <dbReference type="HAMAP-Rule" id="MF_00152"/>
    </source>
</evidence>
<evidence type="ECO:0000256" key="3">
    <source>
        <dbReference type="ARBA" id="ARBA00022763"/>
    </source>
</evidence>
<feature type="binding site" evidence="7">
    <location>
        <position position="223"/>
    </location>
    <ligand>
        <name>Zn(2+)</name>
        <dbReference type="ChEBI" id="CHEBI:29105"/>
        <label>3</label>
    </ligand>
</feature>
<feature type="binding site" evidence="7">
    <location>
        <position position="143"/>
    </location>
    <ligand>
        <name>Zn(2+)</name>
        <dbReference type="ChEBI" id="CHEBI:29105"/>
        <label>2</label>
    </ligand>
</feature>
<dbReference type="PROSITE" id="PS00731">
    <property type="entry name" value="AP_NUCLEASE_F2_3"/>
    <property type="match status" value="1"/>
</dbReference>
<organism evidence="9 10">
    <name type="scientific">Metamycoplasma auris</name>
    <dbReference type="NCBI Taxonomy" id="51363"/>
    <lineage>
        <taxon>Bacteria</taxon>
        <taxon>Bacillati</taxon>
        <taxon>Mycoplasmatota</taxon>
        <taxon>Mycoplasmoidales</taxon>
        <taxon>Metamycoplasmataceae</taxon>
        <taxon>Metamycoplasma</taxon>
    </lineage>
</organism>
<dbReference type="CDD" id="cd00019">
    <property type="entry name" value="AP2Ec"/>
    <property type="match status" value="1"/>
</dbReference>
<feature type="binding site" evidence="7">
    <location>
        <position position="179"/>
    </location>
    <ligand>
        <name>Zn(2+)</name>
        <dbReference type="ChEBI" id="CHEBI:29105"/>
        <label>3</label>
    </ligand>
</feature>
<feature type="binding site" evidence="7">
    <location>
        <position position="176"/>
    </location>
    <ligand>
        <name>Zn(2+)</name>
        <dbReference type="ChEBI" id="CHEBI:29105"/>
        <label>2</label>
    </ligand>
</feature>
<dbReference type="InterPro" id="IPR018246">
    <property type="entry name" value="AP_endonuc_F2_Zn_BS"/>
</dbReference>
<dbReference type="NCBIfam" id="NF002196">
    <property type="entry name" value="PRK01060.1-1"/>
    <property type="match status" value="1"/>
</dbReference>
<gene>
    <name evidence="7" type="primary">nfo</name>
    <name evidence="9" type="ORF">BCF89_10555</name>
</gene>
<keyword evidence="6 7" id="KW-0234">DNA repair</keyword>
<reference evidence="9 10" key="1">
    <citation type="submission" date="2018-06" db="EMBL/GenBank/DDBJ databases">
        <title>Genomic Encyclopedia of Archaeal and Bacterial Type Strains, Phase II (KMG-II): from individual species to whole genera.</title>
        <authorList>
            <person name="Goeker M."/>
        </authorList>
    </citation>
    <scope>NUCLEOTIDE SEQUENCE [LARGE SCALE GENOMIC DNA]</scope>
    <source>
        <strain evidence="9 10">ATCC 51348</strain>
    </source>
</reference>
<dbReference type="RefSeq" id="WP_111518638.1">
    <property type="nucleotide sequence ID" value="NZ_QKUB01000005.1"/>
</dbReference>
<comment type="similarity">
    <text evidence="1 7">Belongs to the AP endonuclease 2 family.</text>
</comment>
<dbReference type="PANTHER" id="PTHR21445:SF0">
    <property type="entry name" value="APURINIC-APYRIMIDINIC ENDONUCLEASE"/>
    <property type="match status" value="1"/>
</dbReference>
<dbReference type="GO" id="GO:0003906">
    <property type="term" value="F:DNA-(apurinic or apyrimidinic site) endonuclease activity"/>
    <property type="evidence" value="ECO:0007669"/>
    <property type="project" value="TreeGrafter"/>
</dbReference>
<dbReference type="PANTHER" id="PTHR21445">
    <property type="entry name" value="ENDONUCLEASE IV ENDODEOXYRIBONUCLEASE IV"/>
    <property type="match status" value="1"/>
</dbReference>
<evidence type="ECO:0000256" key="5">
    <source>
        <dbReference type="ARBA" id="ARBA00022833"/>
    </source>
</evidence>
<dbReference type="AlphaFoldDB" id="A0A2W7G036"/>